<evidence type="ECO:0000313" key="2">
    <source>
        <dbReference type="Proteomes" id="UP001302573"/>
    </source>
</evidence>
<dbReference type="RefSeq" id="WP_156343750.1">
    <property type="nucleotide sequence ID" value="NZ_JAYFUI010000185.1"/>
</dbReference>
<organism evidence="1 2">
    <name type="scientific">Pseudomonas machongensis</name>
    <dbReference type="NCBI Taxonomy" id="3110229"/>
    <lineage>
        <taxon>Bacteria</taxon>
        <taxon>Pseudomonadati</taxon>
        <taxon>Pseudomonadota</taxon>
        <taxon>Gammaproteobacteria</taxon>
        <taxon>Pseudomonadales</taxon>
        <taxon>Pseudomonadaceae</taxon>
        <taxon>Pseudomonas</taxon>
    </lineage>
</organism>
<evidence type="ECO:0000313" key="1">
    <source>
        <dbReference type="EMBL" id="MEA5673215.1"/>
    </source>
</evidence>
<dbReference type="Proteomes" id="UP001302573">
    <property type="component" value="Unassembled WGS sequence"/>
</dbReference>
<comment type="caution">
    <text evidence="1">The sequence shown here is derived from an EMBL/GenBank/DDBJ whole genome shotgun (WGS) entry which is preliminary data.</text>
</comment>
<keyword evidence="2" id="KW-1185">Reference proteome</keyword>
<protein>
    <submittedName>
        <fullName evidence="1">Uncharacterized protein</fullName>
    </submittedName>
</protein>
<sequence length="53" mass="5382">MTDLLDVAATVNLASSLYAKRRAGVAFAAADVNAHCGGQGNSTNGRKIFAQSA</sequence>
<accession>A0ABU5VMH1</accession>
<reference evidence="1 2" key="1">
    <citation type="submission" date="2023-12" db="EMBL/GenBank/DDBJ databases">
        <title>Pseudomonas machongensis sp. nov., isolated from wilted pepper plants (Capsicum annuum).</title>
        <authorList>
            <person name="Qiu M."/>
            <person name="Li Y."/>
            <person name="Liu Q."/>
            <person name="Zhang X."/>
            <person name="Huang Y."/>
            <person name="Guo R."/>
            <person name="Hu M."/>
            <person name="Zhou J."/>
            <person name="Zhou X."/>
        </authorList>
    </citation>
    <scope>NUCLEOTIDE SEQUENCE [LARGE SCALE GENOMIC DNA]</scope>
    <source>
        <strain evidence="1 2">MH2</strain>
    </source>
</reference>
<dbReference type="EMBL" id="JAYFUI010000185">
    <property type="protein sequence ID" value="MEA5673215.1"/>
    <property type="molecule type" value="Genomic_DNA"/>
</dbReference>
<name>A0ABU5VMH1_9PSED</name>
<gene>
    <name evidence="1" type="ORF">VA602_17950</name>
</gene>
<proteinExistence type="predicted"/>